<feature type="domain" description="ABC transporter" evidence="5">
    <location>
        <begin position="6"/>
        <end position="228"/>
    </location>
</feature>
<keyword evidence="7" id="KW-1185">Reference proteome</keyword>
<dbReference type="AlphaFoldDB" id="A0A223D3V0"/>
<dbReference type="PANTHER" id="PTHR24220">
    <property type="entry name" value="IMPORT ATP-BINDING PROTEIN"/>
    <property type="match status" value="1"/>
</dbReference>
<organism evidence="6 7">
    <name type="scientific">Tumebacillus algifaecis</name>
    <dbReference type="NCBI Taxonomy" id="1214604"/>
    <lineage>
        <taxon>Bacteria</taxon>
        <taxon>Bacillati</taxon>
        <taxon>Bacillota</taxon>
        <taxon>Bacilli</taxon>
        <taxon>Bacillales</taxon>
        <taxon>Alicyclobacillaceae</taxon>
        <taxon>Tumebacillus</taxon>
    </lineage>
</organism>
<dbReference type="SMART" id="SM00382">
    <property type="entry name" value="AAA"/>
    <property type="match status" value="1"/>
</dbReference>
<evidence type="ECO:0000256" key="1">
    <source>
        <dbReference type="ARBA" id="ARBA00005417"/>
    </source>
</evidence>
<dbReference type="GO" id="GO:0005524">
    <property type="term" value="F:ATP binding"/>
    <property type="evidence" value="ECO:0007669"/>
    <property type="project" value="UniProtKB-KW"/>
</dbReference>
<dbReference type="KEGG" id="tab:CIG75_15945"/>
<dbReference type="OrthoDB" id="9791546at2"/>
<evidence type="ECO:0000256" key="2">
    <source>
        <dbReference type="ARBA" id="ARBA00022448"/>
    </source>
</evidence>
<dbReference type="PROSITE" id="PS00211">
    <property type="entry name" value="ABC_TRANSPORTER_1"/>
    <property type="match status" value="1"/>
</dbReference>
<protein>
    <recommendedName>
        <fullName evidence="5">ABC transporter domain-containing protein</fullName>
    </recommendedName>
</protein>
<dbReference type="Proteomes" id="UP000214688">
    <property type="component" value="Chromosome"/>
</dbReference>
<evidence type="ECO:0000256" key="4">
    <source>
        <dbReference type="ARBA" id="ARBA00022840"/>
    </source>
</evidence>
<dbReference type="InterPro" id="IPR017911">
    <property type="entry name" value="MacB-like_ATP-bd"/>
</dbReference>
<evidence type="ECO:0000313" key="7">
    <source>
        <dbReference type="Proteomes" id="UP000214688"/>
    </source>
</evidence>
<dbReference type="GO" id="GO:0098796">
    <property type="term" value="C:membrane protein complex"/>
    <property type="evidence" value="ECO:0007669"/>
    <property type="project" value="UniProtKB-ARBA"/>
</dbReference>
<dbReference type="InterPro" id="IPR027417">
    <property type="entry name" value="P-loop_NTPase"/>
</dbReference>
<dbReference type="EMBL" id="CP022657">
    <property type="protein sequence ID" value="ASS76289.1"/>
    <property type="molecule type" value="Genomic_DNA"/>
</dbReference>
<dbReference type="InterPro" id="IPR003593">
    <property type="entry name" value="AAA+_ATPase"/>
</dbReference>
<dbReference type="InterPro" id="IPR015854">
    <property type="entry name" value="ABC_transpr_LolD-like"/>
</dbReference>
<evidence type="ECO:0000259" key="5">
    <source>
        <dbReference type="PROSITE" id="PS50893"/>
    </source>
</evidence>
<dbReference type="Pfam" id="PF00005">
    <property type="entry name" value="ABC_tran"/>
    <property type="match status" value="1"/>
</dbReference>
<evidence type="ECO:0000313" key="6">
    <source>
        <dbReference type="EMBL" id="ASS76289.1"/>
    </source>
</evidence>
<keyword evidence="2" id="KW-0813">Transport</keyword>
<evidence type="ECO:0000256" key="3">
    <source>
        <dbReference type="ARBA" id="ARBA00022741"/>
    </source>
</evidence>
<proteinExistence type="inferred from homology"/>
<gene>
    <name evidence="6" type="ORF">CIG75_15945</name>
</gene>
<dbReference type="CDD" id="cd03255">
    <property type="entry name" value="ABC_MJ0796_LolCDE_FtsE"/>
    <property type="match status" value="1"/>
</dbReference>
<dbReference type="GO" id="GO:0005886">
    <property type="term" value="C:plasma membrane"/>
    <property type="evidence" value="ECO:0007669"/>
    <property type="project" value="TreeGrafter"/>
</dbReference>
<dbReference type="Gene3D" id="3.40.50.300">
    <property type="entry name" value="P-loop containing nucleotide triphosphate hydrolases"/>
    <property type="match status" value="1"/>
</dbReference>
<keyword evidence="4" id="KW-0067">ATP-binding</keyword>
<name>A0A223D3V0_9BACL</name>
<dbReference type="GO" id="GO:0022857">
    <property type="term" value="F:transmembrane transporter activity"/>
    <property type="evidence" value="ECO:0007669"/>
    <property type="project" value="UniProtKB-ARBA"/>
</dbReference>
<dbReference type="GO" id="GO:0016887">
    <property type="term" value="F:ATP hydrolysis activity"/>
    <property type="evidence" value="ECO:0007669"/>
    <property type="project" value="InterPro"/>
</dbReference>
<dbReference type="FunFam" id="3.40.50.300:FF:000032">
    <property type="entry name" value="Export ABC transporter ATP-binding protein"/>
    <property type="match status" value="1"/>
</dbReference>
<dbReference type="InterPro" id="IPR017871">
    <property type="entry name" value="ABC_transporter-like_CS"/>
</dbReference>
<dbReference type="SUPFAM" id="SSF52540">
    <property type="entry name" value="P-loop containing nucleoside triphosphate hydrolases"/>
    <property type="match status" value="1"/>
</dbReference>
<dbReference type="InterPro" id="IPR003439">
    <property type="entry name" value="ABC_transporter-like_ATP-bd"/>
</dbReference>
<reference evidence="6 7" key="1">
    <citation type="journal article" date="2015" name="Int. J. Syst. Evol. Microbiol.">
        <title>Tumebacillus algifaecis sp. nov., isolated from decomposing algal scum.</title>
        <authorList>
            <person name="Wu Y.F."/>
            <person name="Zhang B."/>
            <person name="Xing P."/>
            <person name="Wu Q.L."/>
            <person name="Liu S.J."/>
        </authorList>
    </citation>
    <scope>NUCLEOTIDE SEQUENCE [LARGE SCALE GENOMIC DNA]</scope>
    <source>
        <strain evidence="6 7">THMBR28</strain>
    </source>
</reference>
<sequence>MKKTMIEVENLTKTYSSGEKTISVLSGIRFAVEEGQMVALLGPSGSGKTTLLHLMGLVDVPTSGTIRLNGQDLSAVGTNQEELRRNLVGYVFQHFHLLPQFSSLDNVCVPQIPLKRASQVEAVAKELLERVGLAERLHHLPSELSGGEQQRVAIARSLINSPKILLCDEPTGNLDSQTRDSIIDLLCELKKEENLTIVIATHDPEVASRCDMQMEIRSGNLSSSVVLP</sequence>
<keyword evidence="3" id="KW-0547">Nucleotide-binding</keyword>
<dbReference type="PROSITE" id="PS50893">
    <property type="entry name" value="ABC_TRANSPORTER_2"/>
    <property type="match status" value="1"/>
</dbReference>
<dbReference type="RefSeq" id="WP_094237522.1">
    <property type="nucleotide sequence ID" value="NZ_CP022657.1"/>
</dbReference>
<dbReference type="PANTHER" id="PTHR24220:SF689">
    <property type="entry name" value="LIPOPROTEIN-RELEASING SYSTEM ATP-BINDING PROTEIN LOLD"/>
    <property type="match status" value="1"/>
</dbReference>
<accession>A0A223D3V0</accession>
<comment type="similarity">
    <text evidence="1">Belongs to the ABC transporter superfamily.</text>
</comment>